<reference evidence="4 6" key="1">
    <citation type="submission" date="2017-09" db="EMBL/GenBank/DDBJ databases">
        <title>FDA dAtabase for Regulatory Grade micrObial Sequences (FDA-ARGOS): Supporting development and validation of Infectious Disease Dx tests.</title>
        <authorList>
            <person name="Minogue T."/>
            <person name="Wolcott M."/>
            <person name="Wasieloski L."/>
            <person name="Aguilar W."/>
            <person name="Moore D."/>
            <person name="Tallon L."/>
            <person name="Sadzewicz L."/>
            <person name="Ott S."/>
            <person name="Zhao X."/>
            <person name="Nagaraj S."/>
            <person name="Vavikolanu K."/>
            <person name="Aluvathingal J."/>
            <person name="Nadendla S."/>
            <person name="Sichtig H."/>
        </authorList>
    </citation>
    <scope>NUCLEOTIDE SEQUENCE [LARGE SCALE GENOMIC DNA]</scope>
    <source>
        <strain evidence="4 6">FDAARGOS_392</strain>
    </source>
</reference>
<dbReference type="EMBL" id="CP023525">
    <property type="protein sequence ID" value="ATF92660.1"/>
    <property type="molecule type" value="Genomic_DNA"/>
</dbReference>
<dbReference type="AlphaFoldDB" id="A0A291DXW6"/>
<reference evidence="5 7" key="2">
    <citation type="submission" date="2018-06" db="EMBL/GenBank/DDBJ databases">
        <authorList>
            <consortium name="Pathogen Informatics"/>
            <person name="Doyle S."/>
        </authorList>
    </citation>
    <scope>NUCLEOTIDE SEQUENCE [LARGE SCALE GENOMIC DNA]</scope>
    <source>
        <strain evidence="5 7">NCTC12120</strain>
    </source>
</reference>
<organism evidence="4 6">
    <name type="scientific">Cedecea neteri</name>
    <dbReference type="NCBI Taxonomy" id="158822"/>
    <lineage>
        <taxon>Bacteria</taxon>
        <taxon>Pseudomonadati</taxon>
        <taxon>Pseudomonadota</taxon>
        <taxon>Gammaproteobacteria</taxon>
        <taxon>Enterobacterales</taxon>
        <taxon>Enterobacteriaceae</taxon>
        <taxon>Cedecea</taxon>
    </lineage>
</organism>
<dbReference type="PANTHER" id="PTHR43877:SF2">
    <property type="entry name" value="AMINOALKYLPHOSPHONATE N-ACETYLTRANSFERASE-RELATED"/>
    <property type="match status" value="1"/>
</dbReference>
<evidence type="ECO:0000313" key="7">
    <source>
        <dbReference type="Proteomes" id="UP000251197"/>
    </source>
</evidence>
<dbReference type="Proteomes" id="UP000217979">
    <property type="component" value="Chromosome"/>
</dbReference>
<dbReference type="SUPFAM" id="SSF55729">
    <property type="entry name" value="Acyl-CoA N-acyltransferases (Nat)"/>
    <property type="match status" value="1"/>
</dbReference>
<name>A0A291DXW6_9ENTR</name>
<dbReference type="PANTHER" id="PTHR43877">
    <property type="entry name" value="AMINOALKYLPHOSPHONATE N-ACETYLTRANSFERASE-RELATED-RELATED"/>
    <property type="match status" value="1"/>
</dbReference>
<dbReference type="InterPro" id="IPR050832">
    <property type="entry name" value="Bact_Acetyltransf"/>
</dbReference>
<dbReference type="RefSeq" id="WP_061278503.1">
    <property type="nucleotide sequence ID" value="NZ_CP023525.1"/>
</dbReference>
<feature type="domain" description="N-acetyltransferase" evidence="3">
    <location>
        <begin position="5"/>
        <end position="147"/>
    </location>
</feature>
<dbReference type="Pfam" id="PF13508">
    <property type="entry name" value="Acetyltransf_7"/>
    <property type="match status" value="1"/>
</dbReference>
<protein>
    <submittedName>
        <fullName evidence="4">N-acetyltransferase</fullName>
    </submittedName>
    <submittedName>
        <fullName evidence="5">Putative acetyltransferase</fullName>
    </submittedName>
</protein>
<dbReference type="Gene3D" id="3.40.630.30">
    <property type="match status" value="1"/>
</dbReference>
<evidence type="ECO:0000313" key="5">
    <source>
        <dbReference type="EMBL" id="SQC93714.1"/>
    </source>
</evidence>
<accession>A0A291DXW6</accession>
<dbReference type="Proteomes" id="UP000251197">
    <property type="component" value="Unassembled WGS sequence"/>
</dbReference>
<gene>
    <name evidence="4" type="ORF">CO704_11440</name>
    <name evidence="5" type="ORF">NCTC12120_06829</name>
</gene>
<keyword evidence="2" id="KW-0012">Acyltransferase</keyword>
<proteinExistence type="predicted"/>
<evidence type="ECO:0000313" key="6">
    <source>
        <dbReference type="Proteomes" id="UP000217979"/>
    </source>
</evidence>
<evidence type="ECO:0000313" key="4">
    <source>
        <dbReference type="EMBL" id="ATF92660.1"/>
    </source>
</evidence>
<evidence type="ECO:0000259" key="3">
    <source>
        <dbReference type="PROSITE" id="PS51186"/>
    </source>
</evidence>
<dbReference type="STRING" id="158822.LH23_16850"/>
<evidence type="ECO:0000256" key="1">
    <source>
        <dbReference type="ARBA" id="ARBA00022679"/>
    </source>
</evidence>
<evidence type="ECO:0000256" key="2">
    <source>
        <dbReference type="ARBA" id="ARBA00023315"/>
    </source>
</evidence>
<dbReference type="InterPro" id="IPR000182">
    <property type="entry name" value="GNAT_dom"/>
</dbReference>
<keyword evidence="1 4" id="KW-0808">Transferase</keyword>
<dbReference type="InterPro" id="IPR016181">
    <property type="entry name" value="Acyl_CoA_acyltransferase"/>
</dbReference>
<dbReference type="GO" id="GO:0016747">
    <property type="term" value="F:acyltransferase activity, transferring groups other than amino-acyl groups"/>
    <property type="evidence" value="ECO:0007669"/>
    <property type="project" value="InterPro"/>
</dbReference>
<dbReference type="EMBL" id="UAVU01000011">
    <property type="protein sequence ID" value="SQC93714.1"/>
    <property type="molecule type" value="Genomic_DNA"/>
</dbReference>
<dbReference type="PROSITE" id="PS51186">
    <property type="entry name" value="GNAT"/>
    <property type="match status" value="1"/>
</dbReference>
<sequence>MSPTLTLRNAALADIETIFSIRTSVNENHLSREEMAEMGITPQTVADIIAESPSIWLADVDGKPAGFAMAIAEEACLFAMFVLPQFEGQGVGKLLLKKAEAFLLAEHPTIWLETAASSRAAAFYQRHGWRPVGGQDGEDIRFEKSRPAAAKR</sequence>
<dbReference type="CDD" id="cd04301">
    <property type="entry name" value="NAT_SF"/>
    <property type="match status" value="1"/>
</dbReference>